<protein>
    <recommendedName>
        <fullName evidence="3">HEPN domain-containing protein</fullName>
    </recommendedName>
</protein>
<dbReference type="RefSeq" id="WP_205082441.1">
    <property type="nucleotide sequence ID" value="NZ_JAFEUF010000037.1"/>
</dbReference>
<evidence type="ECO:0008006" key="3">
    <source>
        <dbReference type="Google" id="ProtNLM"/>
    </source>
</evidence>
<comment type="caution">
    <text evidence="1">The sequence shown here is derived from an EMBL/GenBank/DDBJ whole genome shotgun (WGS) entry which is preliminary data.</text>
</comment>
<sequence>MFELNRRTPQELEKAESGFSRDVEVYVCGIQATQPSLDVLTQLTAKAYALSLRRKREDWLAWGDSGMPMTGDDIAAHAEAAIRFLQTSGWAPRNHRGIYEALNAARADDTTGRLSRDTSVAVRDILALLICATTGAPYAHYIDWDEHPARTVEEVLALLVATAAFARTYGPAQTAAA</sequence>
<organism evidence="1 2">
    <name type="scientific">Streptomyces durocortorensis</name>
    <dbReference type="NCBI Taxonomy" id="2811104"/>
    <lineage>
        <taxon>Bacteria</taxon>
        <taxon>Bacillati</taxon>
        <taxon>Actinomycetota</taxon>
        <taxon>Actinomycetes</taxon>
        <taxon>Kitasatosporales</taxon>
        <taxon>Streptomycetaceae</taxon>
        <taxon>Streptomyces</taxon>
    </lineage>
</organism>
<dbReference type="InterPro" id="IPR045677">
    <property type="entry name" value="DUF6197"/>
</dbReference>
<proteinExistence type="predicted"/>
<evidence type="ECO:0000313" key="1">
    <source>
        <dbReference type="EMBL" id="MBM7054271.1"/>
    </source>
</evidence>
<keyword evidence="2" id="KW-1185">Reference proteome</keyword>
<accession>A0ABS2HTA4</accession>
<dbReference type="Proteomes" id="UP000712045">
    <property type="component" value="Unassembled WGS sequence"/>
</dbReference>
<gene>
    <name evidence="1" type="ORF">JS521_10440</name>
</gene>
<evidence type="ECO:0000313" key="2">
    <source>
        <dbReference type="Proteomes" id="UP000712045"/>
    </source>
</evidence>
<reference evidence="1 2" key="1">
    <citation type="submission" date="2021-02" db="EMBL/GenBank/DDBJ databases">
        <title>Genome Streptomyces sp. RHZ10.</title>
        <authorList>
            <person name="Besaury L."/>
        </authorList>
    </citation>
    <scope>NUCLEOTIDE SEQUENCE [LARGE SCALE GENOMIC DNA]</scope>
    <source>
        <strain evidence="1 2">RHZ10</strain>
    </source>
</reference>
<dbReference type="EMBL" id="JAFEUF010000037">
    <property type="protein sequence ID" value="MBM7054271.1"/>
    <property type="molecule type" value="Genomic_DNA"/>
</dbReference>
<name>A0ABS2HTA4_9ACTN</name>
<dbReference type="Pfam" id="PF19698">
    <property type="entry name" value="DUF6197"/>
    <property type="match status" value="1"/>
</dbReference>